<dbReference type="Gene3D" id="3.40.50.620">
    <property type="entry name" value="HUPs"/>
    <property type="match status" value="1"/>
</dbReference>
<proteinExistence type="predicted"/>
<feature type="domain" description="Cytidyltransferase-like" evidence="1">
    <location>
        <begin position="17"/>
        <end position="159"/>
    </location>
</feature>
<reference evidence="3" key="1">
    <citation type="submission" date="2020-12" db="EMBL/GenBank/DDBJ databases">
        <title>Vagococcus allomyrinae sp. nov. and Enterococcus lavae sp. nov., isolated from the larvae of Allomyrina dichotoma.</title>
        <authorList>
            <person name="Lee S.D."/>
        </authorList>
    </citation>
    <scope>NUCLEOTIDE SEQUENCE</scope>
    <source>
        <strain evidence="3">BWB3-3</strain>
    </source>
</reference>
<organism evidence="3 4">
    <name type="scientific">Vagococcus allomyrinae</name>
    <dbReference type="NCBI Taxonomy" id="2794353"/>
    <lineage>
        <taxon>Bacteria</taxon>
        <taxon>Bacillati</taxon>
        <taxon>Bacillota</taxon>
        <taxon>Bacilli</taxon>
        <taxon>Lactobacillales</taxon>
        <taxon>Enterococcaceae</taxon>
        <taxon>Vagococcus</taxon>
    </lineage>
</organism>
<dbReference type="Pfam" id="PF13521">
    <property type="entry name" value="AAA_28"/>
    <property type="match status" value="1"/>
</dbReference>
<dbReference type="AlphaFoldDB" id="A0A940PBP0"/>
<dbReference type="InterPro" id="IPR052735">
    <property type="entry name" value="NAD_biosynth-regulator"/>
</dbReference>
<dbReference type="SUPFAM" id="SSF52540">
    <property type="entry name" value="P-loop containing nucleoside triphosphate hydrolases"/>
    <property type="match status" value="1"/>
</dbReference>
<evidence type="ECO:0000259" key="1">
    <source>
        <dbReference type="Pfam" id="PF01467"/>
    </source>
</evidence>
<dbReference type="InterPro" id="IPR004821">
    <property type="entry name" value="Cyt_trans-like"/>
</dbReference>
<dbReference type="PANTHER" id="PTHR37512">
    <property type="entry name" value="TRIFUNCTIONAL NAD BIOSYNTHESIS/REGULATOR PROTEIN NADR"/>
    <property type="match status" value="1"/>
</dbReference>
<comment type="caution">
    <text evidence="3">The sequence shown here is derived from an EMBL/GenBank/DDBJ whole genome shotgun (WGS) entry which is preliminary data.</text>
</comment>
<gene>
    <name evidence="3" type="ORF">I6N95_12345</name>
</gene>
<dbReference type="InterPro" id="IPR027417">
    <property type="entry name" value="P-loop_NTPase"/>
</dbReference>
<dbReference type="InterPro" id="IPR014729">
    <property type="entry name" value="Rossmann-like_a/b/a_fold"/>
</dbReference>
<accession>A0A940PBP0</accession>
<evidence type="ECO:0000259" key="2">
    <source>
        <dbReference type="Pfam" id="PF13521"/>
    </source>
</evidence>
<feature type="domain" description="NadR/Ttd14 AAA" evidence="2">
    <location>
        <begin position="180"/>
        <end position="337"/>
    </location>
</feature>
<dbReference type="Gene3D" id="3.40.50.300">
    <property type="entry name" value="P-loop containing nucleotide triphosphate hydrolases"/>
    <property type="match status" value="1"/>
</dbReference>
<dbReference type="SUPFAM" id="SSF52374">
    <property type="entry name" value="Nucleotidylyl transferase"/>
    <property type="match status" value="1"/>
</dbReference>
<name>A0A940PBP0_9ENTE</name>
<dbReference type="Pfam" id="PF01467">
    <property type="entry name" value="CTP_transf_like"/>
    <property type="match status" value="1"/>
</dbReference>
<dbReference type="PANTHER" id="PTHR37512:SF1">
    <property type="entry name" value="NADR_TTD14 AAA DOMAIN-CONTAINING PROTEIN"/>
    <property type="match status" value="1"/>
</dbReference>
<dbReference type="RefSeq" id="WP_209528325.1">
    <property type="nucleotide sequence ID" value="NZ_JAEEGA010000007.1"/>
</dbReference>
<dbReference type="Proteomes" id="UP000674938">
    <property type="component" value="Unassembled WGS sequence"/>
</dbReference>
<dbReference type="InterPro" id="IPR038727">
    <property type="entry name" value="NadR/Ttd14_AAA_dom"/>
</dbReference>
<evidence type="ECO:0000313" key="4">
    <source>
        <dbReference type="Proteomes" id="UP000674938"/>
    </source>
</evidence>
<evidence type="ECO:0000313" key="3">
    <source>
        <dbReference type="EMBL" id="MBP1041800.1"/>
    </source>
</evidence>
<keyword evidence="4" id="KW-1185">Reference proteome</keyword>
<sequence length="380" mass="44096">MSNLFKEKLAGEKIGLIFGSFAPFHVKHLDLVTQAKRSQDGVVVVVSGSDGDRGDKIGLNLQKRFRYLREMYADDPLVYVAKLDETDLPAMPVGWKPWLQRVMELVDQAVLDRQAGLTFYVGEKVYQEELEKYPVMTNHAKISYRKREDSGVSASKIREFPLIYWPMITRPFRRHFSHNILITGAASGGKTTLVKDLARYFGSPFALEYARDYQEIYNVNDLELTTHDYIELIRGQWMRASKEINGTSNNGLVFADTDAITTYVYSSLEVDQERVDHQQLLSLYDETIARTKWDLILVVPPTTDYIDDHFRDMRGAKDQYRWDFHHKLIETYQAYGYGDKLVCLESSDSADRALVFLERYEQAKKVIIETFKLKSLWEEY</sequence>
<dbReference type="GO" id="GO:0003824">
    <property type="term" value="F:catalytic activity"/>
    <property type="evidence" value="ECO:0007669"/>
    <property type="project" value="InterPro"/>
</dbReference>
<protein>
    <submittedName>
        <fullName evidence="3">AAA family ATPase</fullName>
    </submittedName>
</protein>
<dbReference type="EMBL" id="JAEEGA010000007">
    <property type="protein sequence ID" value="MBP1041800.1"/>
    <property type="molecule type" value="Genomic_DNA"/>
</dbReference>